<proteinExistence type="predicted"/>
<evidence type="ECO:0000313" key="1">
    <source>
        <dbReference type="EMBL" id="DAD55782.1"/>
    </source>
</evidence>
<protein>
    <submittedName>
        <fullName evidence="1">Uncharacterized protein</fullName>
    </submittedName>
</protein>
<reference evidence="1" key="1">
    <citation type="journal article" date="2021" name="Proc. Natl. Acad. Sci. U.S.A.">
        <title>A Catalog of Tens of Thousands of Viruses from Human Metagenomes Reveals Hidden Associations with Chronic Diseases.</title>
        <authorList>
            <person name="Tisza M.J."/>
            <person name="Buck C.B."/>
        </authorList>
    </citation>
    <scope>NUCLEOTIDE SEQUENCE</scope>
    <source>
        <strain evidence="1">CtOZu12</strain>
    </source>
</reference>
<dbReference type="EMBL" id="BK029940">
    <property type="protein sequence ID" value="DAD55782.1"/>
    <property type="molecule type" value="Genomic_DNA"/>
</dbReference>
<accession>A0A8D9UHK0</accession>
<name>A0A8D9UHK0_9VIRU</name>
<sequence length="134" mass="15951">MIDTNNLYLDDEKGNLNIQTEGDIIIIAKLGLWNCFPIAYKYIPSNCRNISNCLCFEPNCDYAEWWVDFHNNLRSRQTHHDGTHQLLYRELKPNLSWKQKDNFFNKILQRTLTSKDITKYTRSIGKQICEIYGW</sequence>
<organism evidence="1">
    <name type="scientific">Bacteriophage sp</name>
    <dbReference type="NCBI Taxonomy" id="38018"/>
    <lineage>
        <taxon>Viruses</taxon>
    </lineage>
</organism>